<evidence type="ECO:0000256" key="3">
    <source>
        <dbReference type="ARBA" id="ARBA00022692"/>
    </source>
</evidence>
<dbReference type="PANTHER" id="PTHR10217">
    <property type="entry name" value="VOLTAGE AND LIGAND GATED POTASSIUM CHANNEL"/>
    <property type="match status" value="1"/>
</dbReference>
<evidence type="ECO:0000256" key="6">
    <source>
        <dbReference type="ARBA" id="ARBA00023136"/>
    </source>
</evidence>
<dbReference type="InterPro" id="IPR018490">
    <property type="entry name" value="cNMP-bd_dom_sf"/>
</dbReference>
<reference evidence="10 11" key="1">
    <citation type="journal article" date="2015" name="Sci. Rep.">
        <title>Genome of the facultative scuticociliatosis pathogen Pseudocohnilembus persalinus provides insight into its virulence through horizontal gene transfer.</title>
        <authorList>
            <person name="Xiong J."/>
            <person name="Wang G."/>
            <person name="Cheng J."/>
            <person name="Tian M."/>
            <person name="Pan X."/>
            <person name="Warren A."/>
            <person name="Jiang C."/>
            <person name="Yuan D."/>
            <person name="Miao W."/>
        </authorList>
    </citation>
    <scope>NUCLEOTIDE SEQUENCE [LARGE SCALE GENOMIC DNA]</scope>
    <source>
        <strain evidence="10">36N120E</strain>
    </source>
</reference>
<feature type="compositionally biased region" description="Basic and acidic residues" evidence="7">
    <location>
        <begin position="1090"/>
        <end position="1113"/>
    </location>
</feature>
<feature type="transmembrane region" description="Helical" evidence="8">
    <location>
        <begin position="245"/>
        <end position="268"/>
    </location>
</feature>
<gene>
    <name evidence="10" type="ORF">PPERSA_11620</name>
</gene>
<dbReference type="InterPro" id="IPR050818">
    <property type="entry name" value="KCNH_animal-type"/>
</dbReference>
<comment type="caution">
    <text evidence="10">The sequence shown here is derived from an EMBL/GenBank/DDBJ whole genome shotgun (WGS) entry which is preliminary data.</text>
</comment>
<sequence length="1594" mass="191069">MQQSNQDLNNQHQSFINLSNLNNTTRPLIVLQQDKNPQISKQTNEYQTKQIPLNSQNILQNGKNNKSIINQQKRNLSKLVAKDINSLEDLPNEQNNQLNLLDINDVQSNIMRFYENGLIVMDRYKIFRHYIKGNLVYDLLSNLPIVLAYFTNENSKDSLIQVQFISENLIFLKWVTLQNVFSRLERVVTENEKAANWWPLLKLLINILFLAHIVGLLYYGIAVAQKRFWDSDSTWADYKDIYEEYWFPKYINCIYWAFNLMVSSVVFVPSTLTEMVFTIIMILLMTGIFGYVLNTIGMILTDIGKQSKDQQIETQRTNRFLKNRQIPQKLKERVSLYLQYIQSQEKQRNIEEEQQILNRMSKQLRVEILQTINQKNLKKFKMISNNFSEEVQNETLLIIQEQLFSPGDIVFKQEYEGNIDDEEQYIYFLEKDSQQEHNIGIVQEGEIFGGLEFFTSQKKSKWARSIVACSVLKIQRSQFLNILKKHKQELEKFYMIKEQLLHNKTSDFFSQNCPVCLDIGHQANECSKVQQIINKRQLIYDYKYTDIVFKRLQFQRSDSKINSLEIMQIIQDQTQFIVQDMIKEDEELNVNNYKDQHYFFIINYYKIQVKIVAIQNQCQKYENQQNYSDLLESSIQVSNYDENTVNQKSKFMQRFKQGKLYQESVYKKKNENRKESANYQLSSKNSGSNQDSETENNNFKQNKSNSKRKNSSINQKIQQFLSTQNNNNINNINNLNDINNLNNINNNLNSQQQQQLLMSTFNQNQFPILLNQGQQQQIRNQVQNYNMQGYLQASNNATNDIDLEKFDKLQNYQVYFPNNNFSHIQKQSEFRQYFSASLDDESELEQDGEQQENYEEIEIQSFQRIQNQFAYNRDGTRNKLQDSMSYQSKINISPFRRSQAQRDSINNFASPLGLSVNRQKFQKRDIQKIGCQDTDEQKQQLKIKKEQQQELREQKLRESEQLRQKQKIERDVRRQELREEREKSMKKMEEEFQQRMKDLDDKINGSLNEDILQTQKDGDFFNAEIIDEKKEQQQEEEKESKKSRRNLENDWKKNRDREFERERERERKRRERMKNMDSLEDDDVFNKEEFDKERRERRERREERRREKEERRAKFGSRGSESYGNMKDLDEEEHYPHDIEDMMDDMELRDRMHIRENEFSRRHKTGKNDQEGKESRNIIISGQEEYTYPVLSYIHSGKSQYNWNIEYNRRSRRDDINIVFGDSRFERLQNSQKYMYNFIWGHEAYTDKFKLTENLRKLDKSKKYNLISDEFHPQSYLINMQYRDYSEQELDFLDVAEDCNHLWIEKPNNSAGATGIKLHKKIDRFIKSMKLRKERARKQNASESTESEMKFDKFRSVTIQEYVENPLIVNQKKCDLTHHILTLYTGKNWLYYVYNNPNARCAQEEYRKGSINNNKIHTTNLEKVENEYYYLEDDEFEELANQHSLTEKQYWQLVQKQYKKSDSDIQNLKSKIDDVIVYSFEAGQKEINPEKGFYHLWSVDIMIDENFNPWIFDIDYFPNLKPKTPAKKEAMSNLGQGLIDILTKLNDNWDKMDEIVKNNNFVDQDSFRLVYNSASKFNPLEKYLKTQKGKQDDL</sequence>
<evidence type="ECO:0000313" key="11">
    <source>
        <dbReference type="Proteomes" id="UP000054937"/>
    </source>
</evidence>
<dbReference type="GO" id="GO:0042391">
    <property type="term" value="P:regulation of membrane potential"/>
    <property type="evidence" value="ECO:0007669"/>
    <property type="project" value="TreeGrafter"/>
</dbReference>
<dbReference type="InterPro" id="IPR000595">
    <property type="entry name" value="cNMP-bd_dom"/>
</dbReference>
<keyword evidence="4 8" id="KW-1133">Transmembrane helix</keyword>
<keyword evidence="2" id="KW-0813">Transport</keyword>
<dbReference type="PANTHER" id="PTHR10217:SF435">
    <property type="entry name" value="POTASSIUM VOLTAGE-GATED CHANNEL PROTEIN EAG"/>
    <property type="match status" value="1"/>
</dbReference>
<accession>A0A0V0QA24</accession>
<dbReference type="CDD" id="cd00038">
    <property type="entry name" value="CAP_ED"/>
    <property type="match status" value="1"/>
</dbReference>
<organism evidence="10 11">
    <name type="scientific">Pseudocohnilembus persalinus</name>
    <name type="common">Ciliate</name>
    <dbReference type="NCBI Taxonomy" id="266149"/>
    <lineage>
        <taxon>Eukaryota</taxon>
        <taxon>Sar</taxon>
        <taxon>Alveolata</taxon>
        <taxon>Ciliophora</taxon>
        <taxon>Intramacronucleata</taxon>
        <taxon>Oligohymenophorea</taxon>
        <taxon>Scuticociliatia</taxon>
        <taxon>Philasterida</taxon>
        <taxon>Pseudocohnilembidae</taxon>
        <taxon>Pseudocohnilembus</taxon>
    </lineage>
</organism>
<feature type="domain" description="Cyclic nucleotide-binding" evidence="9">
    <location>
        <begin position="426"/>
        <end position="494"/>
    </location>
</feature>
<dbReference type="OrthoDB" id="292483at2759"/>
<feature type="region of interest" description="Disordered" evidence="7">
    <location>
        <begin position="1155"/>
        <end position="1174"/>
    </location>
</feature>
<dbReference type="SUPFAM" id="SSF51206">
    <property type="entry name" value="cAMP-binding domain-like"/>
    <property type="match status" value="1"/>
</dbReference>
<dbReference type="Gene3D" id="2.60.120.10">
    <property type="entry name" value="Jelly Rolls"/>
    <property type="match status" value="1"/>
</dbReference>
<dbReference type="Pfam" id="PF00520">
    <property type="entry name" value="Ion_trans"/>
    <property type="match status" value="1"/>
</dbReference>
<dbReference type="Gene3D" id="3.30.470.20">
    <property type="entry name" value="ATP-grasp fold, B domain"/>
    <property type="match status" value="1"/>
</dbReference>
<evidence type="ECO:0000259" key="9">
    <source>
        <dbReference type="PROSITE" id="PS50042"/>
    </source>
</evidence>
<evidence type="ECO:0000256" key="7">
    <source>
        <dbReference type="SAM" id="MobiDB-lite"/>
    </source>
</evidence>
<feature type="region of interest" description="Disordered" evidence="7">
    <location>
        <begin position="667"/>
        <end position="713"/>
    </location>
</feature>
<evidence type="ECO:0000256" key="2">
    <source>
        <dbReference type="ARBA" id="ARBA00022448"/>
    </source>
</evidence>
<dbReference type="InterPro" id="IPR004344">
    <property type="entry name" value="TTL/TTLL_fam"/>
</dbReference>
<dbReference type="SUPFAM" id="SSF56059">
    <property type="entry name" value="Glutathione synthetase ATP-binding domain-like"/>
    <property type="match status" value="1"/>
</dbReference>
<dbReference type="GO" id="GO:0005249">
    <property type="term" value="F:voltage-gated potassium channel activity"/>
    <property type="evidence" value="ECO:0007669"/>
    <property type="project" value="TreeGrafter"/>
</dbReference>
<dbReference type="OMA" id="HIRENEF"/>
<evidence type="ECO:0000256" key="8">
    <source>
        <dbReference type="SAM" id="Phobius"/>
    </source>
</evidence>
<evidence type="ECO:0000256" key="1">
    <source>
        <dbReference type="ARBA" id="ARBA00004141"/>
    </source>
</evidence>
<dbReference type="PROSITE" id="PS51221">
    <property type="entry name" value="TTL"/>
    <property type="match status" value="1"/>
</dbReference>
<dbReference type="Pfam" id="PF03133">
    <property type="entry name" value="TTL"/>
    <property type="match status" value="1"/>
</dbReference>
<keyword evidence="11" id="KW-1185">Reference proteome</keyword>
<dbReference type="Gene3D" id="1.10.287.70">
    <property type="match status" value="1"/>
</dbReference>
<proteinExistence type="predicted"/>
<evidence type="ECO:0000313" key="10">
    <source>
        <dbReference type="EMBL" id="KRW99019.1"/>
    </source>
</evidence>
<dbReference type="Gene3D" id="1.10.287.630">
    <property type="entry name" value="Helix hairpin bin"/>
    <property type="match status" value="1"/>
</dbReference>
<dbReference type="InterPro" id="IPR014710">
    <property type="entry name" value="RmlC-like_jellyroll"/>
</dbReference>
<keyword evidence="3 8" id="KW-0812">Transmembrane</keyword>
<feature type="region of interest" description="Disordered" evidence="7">
    <location>
        <begin position="1090"/>
        <end position="1134"/>
    </location>
</feature>
<dbReference type="InParanoid" id="A0A0V0QA24"/>
<name>A0A0V0QA24_PSEPJ</name>
<evidence type="ECO:0000256" key="4">
    <source>
        <dbReference type="ARBA" id="ARBA00022989"/>
    </source>
</evidence>
<protein>
    <submittedName>
        <fullName evidence="10">Cyclic nucleotide-binding protein</fullName>
    </submittedName>
</protein>
<dbReference type="GO" id="GO:0005886">
    <property type="term" value="C:plasma membrane"/>
    <property type="evidence" value="ECO:0007669"/>
    <property type="project" value="TreeGrafter"/>
</dbReference>
<dbReference type="EMBL" id="LDAU01000223">
    <property type="protein sequence ID" value="KRW99019.1"/>
    <property type="molecule type" value="Genomic_DNA"/>
</dbReference>
<dbReference type="InterPro" id="IPR005821">
    <property type="entry name" value="Ion_trans_dom"/>
</dbReference>
<feature type="transmembrane region" description="Helical" evidence="8">
    <location>
        <begin position="275"/>
        <end position="300"/>
    </location>
</feature>
<dbReference type="SUPFAM" id="SSF81324">
    <property type="entry name" value="Voltage-gated potassium channels"/>
    <property type="match status" value="1"/>
</dbReference>
<evidence type="ECO:0000256" key="5">
    <source>
        <dbReference type="ARBA" id="ARBA00023065"/>
    </source>
</evidence>
<dbReference type="PROSITE" id="PS50042">
    <property type="entry name" value="CNMP_BINDING_3"/>
    <property type="match status" value="1"/>
</dbReference>
<feature type="transmembrane region" description="Helical" evidence="8">
    <location>
        <begin position="203"/>
        <end position="225"/>
    </location>
</feature>
<feature type="compositionally biased region" description="Polar residues" evidence="7">
    <location>
        <begin position="677"/>
        <end position="691"/>
    </location>
</feature>
<comment type="subcellular location">
    <subcellularLocation>
        <location evidence="1">Membrane</location>
        <topology evidence="1">Multi-pass membrane protein</topology>
    </subcellularLocation>
</comment>
<feature type="region of interest" description="Disordered" evidence="7">
    <location>
        <begin position="1029"/>
        <end position="1048"/>
    </location>
</feature>
<feature type="compositionally biased region" description="Basic and acidic residues" evidence="7">
    <location>
        <begin position="667"/>
        <end position="676"/>
    </location>
</feature>
<dbReference type="Proteomes" id="UP000054937">
    <property type="component" value="Unassembled WGS sequence"/>
</dbReference>
<feature type="region of interest" description="Disordered" evidence="7">
    <location>
        <begin position="952"/>
        <end position="994"/>
    </location>
</feature>
<keyword evidence="6 8" id="KW-0472">Membrane</keyword>
<keyword evidence="5" id="KW-0406">Ion transport</keyword>